<organism evidence="4 5">
    <name type="scientific">Macrostomum lignano</name>
    <dbReference type="NCBI Taxonomy" id="282301"/>
    <lineage>
        <taxon>Eukaryota</taxon>
        <taxon>Metazoa</taxon>
        <taxon>Spiralia</taxon>
        <taxon>Lophotrochozoa</taxon>
        <taxon>Platyhelminthes</taxon>
        <taxon>Rhabditophora</taxon>
        <taxon>Macrostomorpha</taxon>
        <taxon>Macrostomida</taxon>
        <taxon>Macrostomidae</taxon>
        <taxon>Macrostomum</taxon>
    </lineage>
</organism>
<dbReference type="Gene3D" id="1.25.40.20">
    <property type="entry name" value="Ankyrin repeat-containing domain"/>
    <property type="match status" value="2"/>
</dbReference>
<dbReference type="Gene3D" id="1.10.1410.40">
    <property type="match status" value="1"/>
</dbReference>
<dbReference type="PANTHER" id="PTHR24173:SF27">
    <property type="entry name" value="ANKYRIN REPEAT AND SOCS BOX PROTEIN 1"/>
    <property type="match status" value="1"/>
</dbReference>
<dbReference type="EMBL" id="NIVC01001673">
    <property type="protein sequence ID" value="PAA65208.1"/>
    <property type="molecule type" value="Genomic_DNA"/>
</dbReference>
<evidence type="ECO:0000256" key="2">
    <source>
        <dbReference type="ARBA" id="ARBA00023043"/>
    </source>
</evidence>
<sequence length="931" mass="104175">MPGNEPSAEPTEDELISALASNNSGAVQSIISGGKCVDHFIVYKGKHFTPAMIACDLERTDLLIPLIEAKVDLDRQNSDGISALYLASYQGFFTIVELLIQAQVDVNLQTRDGRSSLFAASQYGHHQVAKLLIKAQADIDLAYCSPLYMAAQEGHCKVIESLVRAQAEVNLQTVIGSTPLYVASLEDRYQAVELLIKAQADVDLQDFDGFSPLYIASEQGYLKVVNSLIGGKADVNLQDSKGCSPIFAACQQGHYQVVESLLKAQADVTSANGAGKTPLDIASQNNHYQTVKLIIEFCIRNGIQGSYLKQGLRCAEEFENDRVVELFHAATSLDDSGINVEKQTHSDEELSQLLHLALSKSGFVQSRAVFQSSTADFLQDILFKRYHTDEYFVVGSFAEGWGNSLVTLDGRTDFDSDVDVMWLTHGKPFHLKDFCECADRSERTVEYCKGHILCSGFASNPARSYLGFNQRPTLDEVPAHRLCRYPPIAPLQPDRVAKSNIFPAVLQSIQRDVTSASSPCHIVHAAPPGKAGEQLRVSTSFLERRLLRNLSTLQGQMFVILKWLLKKAICHNGFRTYHAKTITFRMLEETPPDQWKSENLVNLTRRSLQILIDSVENACRSGYLDGRIMDHFFLSDAAVYLKDADPNSADSVRESLHQASSAAKDIVARLPELLIYFKDSLQPINDFGRFYFNPILILSLLPAHHSTLVSSATKCEYHEIYDVLLEAMRRLPAVDGNAESLMDLIDKLPDCARSARESVRAIIFLQLGKRDAAADILKSLKGFSVCRGIDWPAERSASEATVELVLQHLKSQDSVLKLCFRTNRRPSFPFRNKNIANVFPLVVKHYISLKYMNFEALLHALRMELGEPTDAITRDWIRDVAEREDADEQELVVAVERCEDLQLLRMLRRRSSKVLGDVPPWLEEKYKRFLN</sequence>
<dbReference type="InterPro" id="IPR036770">
    <property type="entry name" value="Ankyrin_rpt-contain_sf"/>
</dbReference>
<keyword evidence="1" id="KW-0677">Repeat</keyword>
<accession>A0A267EUL6</accession>
<feature type="repeat" description="ANK" evidence="3">
    <location>
        <begin position="241"/>
        <end position="273"/>
    </location>
</feature>
<gene>
    <name evidence="4" type="ORF">BOX15_Mlig003740g2</name>
</gene>
<protein>
    <submittedName>
        <fullName evidence="4">Uncharacterized protein</fullName>
    </submittedName>
</protein>
<evidence type="ECO:0000313" key="5">
    <source>
        <dbReference type="Proteomes" id="UP000215902"/>
    </source>
</evidence>
<dbReference type="AlphaFoldDB" id="A0A267EUL6"/>
<feature type="repeat" description="ANK" evidence="3">
    <location>
        <begin position="112"/>
        <end position="144"/>
    </location>
</feature>
<dbReference type="Proteomes" id="UP000215902">
    <property type="component" value="Unassembled WGS sequence"/>
</dbReference>
<evidence type="ECO:0000256" key="1">
    <source>
        <dbReference type="ARBA" id="ARBA00022737"/>
    </source>
</evidence>
<evidence type="ECO:0000256" key="3">
    <source>
        <dbReference type="PROSITE-ProRule" id="PRU00023"/>
    </source>
</evidence>
<dbReference type="GO" id="GO:0000151">
    <property type="term" value="C:ubiquitin ligase complex"/>
    <property type="evidence" value="ECO:0007669"/>
    <property type="project" value="TreeGrafter"/>
</dbReference>
<feature type="repeat" description="ANK" evidence="3">
    <location>
        <begin position="79"/>
        <end position="111"/>
    </location>
</feature>
<keyword evidence="5" id="KW-1185">Reference proteome</keyword>
<dbReference type="Pfam" id="PF12796">
    <property type="entry name" value="Ank_2"/>
    <property type="match status" value="2"/>
</dbReference>
<reference evidence="4 5" key="1">
    <citation type="submission" date="2017-06" db="EMBL/GenBank/DDBJ databases">
        <title>A platform for efficient transgenesis in Macrostomum lignano, a flatworm model organism for stem cell research.</title>
        <authorList>
            <person name="Berezikov E."/>
        </authorList>
    </citation>
    <scope>NUCLEOTIDE SEQUENCE [LARGE SCALE GENOMIC DNA]</scope>
    <source>
        <strain evidence="4">DV1</strain>
        <tissue evidence="4">Whole organism</tissue>
    </source>
</reference>
<dbReference type="OrthoDB" id="5950246at2759"/>
<dbReference type="InterPro" id="IPR002110">
    <property type="entry name" value="Ankyrin_rpt"/>
</dbReference>
<dbReference type="SUPFAM" id="SSF48403">
    <property type="entry name" value="Ankyrin repeat"/>
    <property type="match status" value="1"/>
</dbReference>
<dbReference type="STRING" id="282301.A0A267EUL6"/>
<name>A0A267EUL6_9PLAT</name>
<dbReference type="GO" id="GO:0006511">
    <property type="term" value="P:ubiquitin-dependent protein catabolic process"/>
    <property type="evidence" value="ECO:0007669"/>
    <property type="project" value="TreeGrafter"/>
</dbReference>
<feature type="repeat" description="ANK" evidence="3">
    <location>
        <begin position="208"/>
        <end position="240"/>
    </location>
</feature>
<proteinExistence type="predicted"/>
<evidence type="ECO:0000313" key="4">
    <source>
        <dbReference type="EMBL" id="PAA65208.1"/>
    </source>
</evidence>
<feature type="repeat" description="ANK" evidence="3">
    <location>
        <begin position="145"/>
        <end position="174"/>
    </location>
</feature>
<dbReference type="Pfam" id="PF00023">
    <property type="entry name" value="Ank"/>
    <property type="match status" value="2"/>
</dbReference>
<dbReference type="PROSITE" id="PS50297">
    <property type="entry name" value="ANK_REP_REGION"/>
    <property type="match status" value="5"/>
</dbReference>
<dbReference type="SMART" id="SM00248">
    <property type="entry name" value="ANK"/>
    <property type="match status" value="8"/>
</dbReference>
<dbReference type="PROSITE" id="PS50088">
    <property type="entry name" value="ANK_REPEAT"/>
    <property type="match status" value="6"/>
</dbReference>
<dbReference type="PANTHER" id="PTHR24173">
    <property type="entry name" value="ANKYRIN REPEAT CONTAINING"/>
    <property type="match status" value="1"/>
</dbReference>
<keyword evidence="2 3" id="KW-0040">ANK repeat</keyword>
<feature type="repeat" description="ANK" evidence="3">
    <location>
        <begin position="175"/>
        <end position="207"/>
    </location>
</feature>
<comment type="caution">
    <text evidence="4">The sequence shown here is derived from an EMBL/GenBank/DDBJ whole genome shotgun (WGS) entry which is preliminary data.</text>
</comment>